<dbReference type="RefSeq" id="WP_007792172.1">
    <property type="nucleotide sequence ID" value="NZ_DS022276.1"/>
</dbReference>
<protein>
    <recommendedName>
        <fullName evidence="6">Host specificity protein</fullName>
    </recommendedName>
</protein>
<dbReference type="Gene3D" id="3.20.20.80">
    <property type="entry name" value="Glycosidases"/>
    <property type="match status" value="1"/>
</dbReference>
<dbReference type="EMBL" id="AATQ01000048">
    <property type="protein sequence ID" value="EAU44354.1"/>
    <property type="molecule type" value="Genomic_DNA"/>
</dbReference>
<evidence type="ECO:0008006" key="6">
    <source>
        <dbReference type="Google" id="ProtNLM"/>
    </source>
</evidence>
<dbReference type="InterPro" id="IPR025195">
    <property type="entry name" value="GTA_TIM_dom"/>
</dbReference>
<dbReference type="HOGENOM" id="CLU_007148_0_0_5"/>
<feature type="domain" description="Rcc01698-like C-terminal" evidence="3">
    <location>
        <begin position="1051"/>
        <end position="1150"/>
    </location>
</feature>
<keyword evidence="5" id="KW-1185">Reference proteome</keyword>
<dbReference type="InterPro" id="IPR056490">
    <property type="entry name" value="Rcc01698_C"/>
</dbReference>
<gene>
    <name evidence="4" type="ORF">R2601_08401</name>
</gene>
<organism evidence="4 5">
    <name type="scientific">Salipiger bermudensis (strain DSM 26914 / JCM 13377 / KCTC 12554 / HTCC2601)</name>
    <name type="common">Pelagibaca bermudensis</name>
    <dbReference type="NCBI Taxonomy" id="314265"/>
    <lineage>
        <taxon>Bacteria</taxon>
        <taxon>Pseudomonadati</taxon>
        <taxon>Pseudomonadota</taxon>
        <taxon>Alphaproteobacteria</taxon>
        <taxon>Rhodobacterales</taxon>
        <taxon>Roseobacteraceae</taxon>
        <taxon>Salipiger</taxon>
    </lineage>
</organism>
<feature type="domain" description="GTA TIM-barrel-like" evidence="1">
    <location>
        <begin position="443"/>
        <end position="738"/>
    </location>
</feature>
<evidence type="ECO:0000313" key="5">
    <source>
        <dbReference type="Proteomes" id="UP000006230"/>
    </source>
</evidence>
<name>Q0FJK4_SALBH</name>
<sequence length="1301" mass="141693">MATIVFSAVGAAVGGAIGGSVLGLSMTAVGRFIGASLGRALDQRLMGQGSETVETGRIDRFFLSGAGEGAAIPQAYGRMRLGGQVIWATEFRERVDKDKVGGGGKGGGGPSQTVKSYSYSLSLALALCEGEITSVNRVWADGAEIPVGDLNMRVYTGSRDQLPDPKIEAVEGVGQVPAYRGTAYVVIEDMTLENYGNRVPQLSFEVTRPVQDDPEDVPHIIRGVAMIPGTGEYALATEPVYMSYSENGSGLPNVNSPSEAPDFNVSLDQLTEEVPNCGAVSLVVSWFGGDLRCGTCEIRPKVEQKQFESRNMPWQVCGATRGTAQAVPELDGRPVYGGTPCDASVIQAIRRMVAQGLDVLVYPFILMDQMDGNGLPDPWSDAEDQPELPWRGRITLDVAPGRPGSPDGTSPADAQVAAFFGTAQASDFTVTDGEVTYTGPEEWSYRRFILHHAALCAAAVGVEAFCIGSEMRSLTWIRGASGFPAVAALRALAAECRALLGPDVKLSYAADWSEYFGYQPQDGSGDVYFHLDPLWADDEIDFIGIDNYMPLSDWREGSDHADAAWGAVYDPGYLMANVAGGEGYDWYYPSEQARDAQRREPITDGAHHEPWVFRYKDIRNWWDHAHYERIGGVRQPDPTGWVPGSKPIRFTELGCPAVDKGTNQPNKFLDPKSSESDLPYYSNGLRDELIQRQYLRAMHGYWTDPANNPVSEEYGAPMLDMDHAYVWAWDARPYPWFPGLAELWADGDNYRRGHWITGRVSSRTLASVVAEICERAGLQDYDVSALHGWVRGYVVGEVGDARRALQPLMLAHGFDAVERDGSLHFILRKDRPVQALTRDALAVSPELDGDLVQIRAAEAEMAGRVRLRFLEADGDHLAVAEETVLPDDRTHAVAETELPMELTRREARLTLERWLAESRVARDSLRFSLPPSRLGVSAGDIISLPGEAGEVVARVDRVEIGAQQMVEAVRFEPDVYLPSDFPDDAAILRGFVPAVQVLPLFLDLPLITGDEVPHAPHLALTAEPWPGSVAVYDSASDADYALNEIIAARSAVGVTETALARAPSGRIDRGAALQVRMLSGELAAIDDAALLGGGNLVAIGDGSPGGWELMQFRDAQMAGEATWLLSHRLRGQLGTDALMPEVWPAGSWVVRLDGVPQQIALAAALRRQQRHFRIGPARRGYDDPSYVHEVRAFDGNGLRPFSPVHLRAEDQGGTLALSWIRRTRIDGDDWELAEVPLGEEQELYEVRVMQGETVLRSAQVVTPQWSYDPAQDGLSGSFEIAVAQVSARYGPGPFARLSLTA</sequence>
<comment type="caution">
    <text evidence="4">The sequence shown here is derived from an EMBL/GenBank/DDBJ whole genome shotgun (WGS) entry which is preliminary data.</text>
</comment>
<dbReference type="InterPro" id="IPR032876">
    <property type="entry name" value="J_dom"/>
</dbReference>
<dbReference type="Pfam" id="PF23666">
    <property type="entry name" value="Rcc01698_C"/>
    <property type="match status" value="1"/>
</dbReference>
<evidence type="ECO:0000259" key="2">
    <source>
        <dbReference type="Pfam" id="PF13550"/>
    </source>
</evidence>
<dbReference type="Proteomes" id="UP000006230">
    <property type="component" value="Unassembled WGS sequence"/>
</dbReference>
<dbReference type="Pfam" id="PF13547">
    <property type="entry name" value="GTA_TIM"/>
    <property type="match status" value="1"/>
</dbReference>
<accession>Q0FJK4</accession>
<evidence type="ECO:0000259" key="1">
    <source>
        <dbReference type="Pfam" id="PF13547"/>
    </source>
</evidence>
<proteinExistence type="predicted"/>
<dbReference type="OrthoDB" id="8445115at2"/>
<dbReference type="Pfam" id="PF13550">
    <property type="entry name" value="Phage-tail_3"/>
    <property type="match status" value="1"/>
</dbReference>
<dbReference type="STRING" id="314265.R2601_08401"/>
<reference evidence="4 5" key="1">
    <citation type="journal article" date="2010" name="J. Bacteriol.">
        <title>Genome sequences of Pelagibaca bermudensis HTCC2601T and Maritimibacter alkaliphilus HTCC2654T, the type strains of two marine Roseobacter genera.</title>
        <authorList>
            <person name="Thrash J.C."/>
            <person name="Cho J.C."/>
            <person name="Ferriera S."/>
            <person name="Johnson J."/>
            <person name="Vergin K.L."/>
            <person name="Giovannoni S.J."/>
        </authorList>
    </citation>
    <scope>NUCLEOTIDE SEQUENCE [LARGE SCALE GENOMIC DNA]</scope>
    <source>
        <strain evidence="5">DSM 26914 / JCM 13377 / KCTC 12554 / HTCC2601</strain>
    </source>
</reference>
<dbReference type="eggNOG" id="COG3391">
    <property type="taxonomic scope" value="Bacteria"/>
</dbReference>
<feature type="domain" description="Tip attachment protein J" evidence="2">
    <location>
        <begin position="799"/>
        <end position="959"/>
    </location>
</feature>
<evidence type="ECO:0000313" key="4">
    <source>
        <dbReference type="EMBL" id="EAU44354.1"/>
    </source>
</evidence>
<dbReference type="CDD" id="cd19607">
    <property type="entry name" value="GTA_TIM-barrel-like"/>
    <property type="match status" value="1"/>
</dbReference>
<evidence type="ECO:0000259" key="3">
    <source>
        <dbReference type="Pfam" id="PF23666"/>
    </source>
</evidence>